<accession>A0A5E7Y295</accession>
<evidence type="ECO:0000313" key="2">
    <source>
        <dbReference type="EMBL" id="VVS99573.1"/>
    </source>
</evidence>
<protein>
    <submittedName>
        <fullName evidence="2">Uncharacterized protein</fullName>
    </submittedName>
</protein>
<evidence type="ECO:0000313" key="3">
    <source>
        <dbReference type="Proteomes" id="UP000326857"/>
    </source>
</evidence>
<reference evidence="2 3" key="1">
    <citation type="submission" date="2019-09" db="EMBL/GenBank/DDBJ databases">
        <authorList>
            <person name="Dittami M. S."/>
        </authorList>
    </citation>
    <scope>NUCLEOTIDE SEQUENCE [LARGE SCALE GENOMIC DNA]</scope>
    <source>
        <strain evidence="2">SPHINGO391</strain>
    </source>
</reference>
<gene>
    <name evidence="2" type="ORF">SPHINGO391_310006</name>
</gene>
<name>A0A5E7Y295_9SPHN</name>
<dbReference type="EMBL" id="CABVLI010000025">
    <property type="protein sequence ID" value="VVS99573.1"/>
    <property type="molecule type" value="Genomic_DNA"/>
</dbReference>
<sequence>MGKLGDDAGEPLIFGSGIDEQAAKDDLAAGIEAATFGSDAGVQCIETGLGLSKTLLRQFNRFRSGSSHTFSVSKHDHGPSIAQTNNRSHPRRQKETRAHFSITA</sequence>
<organism evidence="2 3">
    <name type="scientific">Sphingomonas aurantiaca</name>
    <dbReference type="NCBI Taxonomy" id="185949"/>
    <lineage>
        <taxon>Bacteria</taxon>
        <taxon>Pseudomonadati</taxon>
        <taxon>Pseudomonadota</taxon>
        <taxon>Alphaproteobacteria</taxon>
        <taxon>Sphingomonadales</taxon>
        <taxon>Sphingomonadaceae</taxon>
        <taxon>Sphingomonas</taxon>
    </lineage>
</organism>
<proteinExistence type="predicted"/>
<dbReference type="AlphaFoldDB" id="A0A5E7Y295"/>
<evidence type="ECO:0000256" key="1">
    <source>
        <dbReference type="SAM" id="MobiDB-lite"/>
    </source>
</evidence>
<dbReference type="Proteomes" id="UP000326857">
    <property type="component" value="Unassembled WGS sequence"/>
</dbReference>
<feature type="region of interest" description="Disordered" evidence="1">
    <location>
        <begin position="66"/>
        <end position="104"/>
    </location>
</feature>